<reference evidence="2" key="2">
    <citation type="submission" date="2020-09" db="EMBL/GenBank/DDBJ databases">
        <authorList>
            <person name="Sun Q."/>
            <person name="Ohkuma M."/>
        </authorList>
    </citation>
    <scope>NUCLEOTIDE SEQUENCE</scope>
    <source>
        <strain evidence="2">JCM 5069</strain>
    </source>
</reference>
<sequence>MGGPSAGAGHRPPVGTPPTGHTLEAAGPTAAQPDGHPGSHAPRRGAGNRADRPARARRAGSWHPRQAPVVPERTGSRALGGEVRAHPPAPGAGAGAGPNPRHFLRPRFSRTRTETWIGVPSKPNSSRSRRSMYLR</sequence>
<dbReference type="EMBL" id="BNCD01000004">
    <property type="protein sequence ID" value="GHH74939.1"/>
    <property type="molecule type" value="Genomic_DNA"/>
</dbReference>
<feature type="region of interest" description="Disordered" evidence="1">
    <location>
        <begin position="1"/>
        <end position="135"/>
    </location>
</feature>
<protein>
    <submittedName>
        <fullName evidence="2">Uncharacterized protein</fullName>
    </submittedName>
</protein>
<evidence type="ECO:0000256" key="1">
    <source>
        <dbReference type="SAM" id="MobiDB-lite"/>
    </source>
</evidence>
<accession>A0A919FZQ5</accession>
<comment type="caution">
    <text evidence="2">The sequence shown here is derived from an EMBL/GenBank/DDBJ whole genome shotgun (WGS) entry which is preliminary data.</text>
</comment>
<evidence type="ECO:0000313" key="2">
    <source>
        <dbReference type="EMBL" id="GHH74939.1"/>
    </source>
</evidence>
<dbReference type="Proteomes" id="UP000603708">
    <property type="component" value="Unassembled WGS sequence"/>
</dbReference>
<evidence type="ECO:0000313" key="3">
    <source>
        <dbReference type="Proteomes" id="UP000603708"/>
    </source>
</evidence>
<organism evidence="2 3">
    <name type="scientific">Streptomyces sulfonofaciens</name>
    <dbReference type="NCBI Taxonomy" id="68272"/>
    <lineage>
        <taxon>Bacteria</taxon>
        <taxon>Bacillati</taxon>
        <taxon>Actinomycetota</taxon>
        <taxon>Actinomycetes</taxon>
        <taxon>Kitasatosporales</taxon>
        <taxon>Streptomycetaceae</taxon>
        <taxon>Streptomyces</taxon>
    </lineage>
</organism>
<proteinExistence type="predicted"/>
<gene>
    <name evidence="2" type="ORF">GCM10018793_17030</name>
</gene>
<name>A0A919FZQ5_9ACTN</name>
<keyword evidence="3" id="KW-1185">Reference proteome</keyword>
<reference evidence="2" key="1">
    <citation type="journal article" date="2014" name="Int. J. Syst. Evol. Microbiol.">
        <title>Complete genome sequence of Corynebacterium casei LMG S-19264T (=DSM 44701T), isolated from a smear-ripened cheese.</title>
        <authorList>
            <consortium name="US DOE Joint Genome Institute (JGI-PGF)"/>
            <person name="Walter F."/>
            <person name="Albersmeier A."/>
            <person name="Kalinowski J."/>
            <person name="Ruckert C."/>
        </authorList>
    </citation>
    <scope>NUCLEOTIDE SEQUENCE</scope>
    <source>
        <strain evidence="2">JCM 5069</strain>
    </source>
</reference>
<dbReference type="AlphaFoldDB" id="A0A919FZQ5"/>